<gene>
    <name evidence="4 8" type="primary">proC</name>
    <name evidence="8" type="ORF">K1J50_08825</name>
</gene>
<comment type="caution">
    <text evidence="8">The sequence shown here is derived from an EMBL/GenBank/DDBJ whole genome shotgun (WGS) entry which is preliminary data.</text>
</comment>
<evidence type="ECO:0000313" key="8">
    <source>
        <dbReference type="EMBL" id="MBW8269589.1"/>
    </source>
</evidence>
<evidence type="ECO:0000313" key="9">
    <source>
        <dbReference type="Proteomes" id="UP001519924"/>
    </source>
</evidence>
<dbReference type="PANTHER" id="PTHR11645:SF0">
    <property type="entry name" value="PYRROLINE-5-CARBOXYLATE REDUCTASE 3"/>
    <property type="match status" value="1"/>
</dbReference>
<dbReference type="PIRSF" id="PIRSF000193">
    <property type="entry name" value="Pyrrol-5-carb_rd"/>
    <property type="match status" value="1"/>
</dbReference>
<keyword evidence="3 4" id="KW-0560">Oxidoreductase</keyword>
<organism evidence="8 9">
    <name type="scientific">Caldovatus aquaticus</name>
    <dbReference type="NCBI Taxonomy" id="2865671"/>
    <lineage>
        <taxon>Bacteria</taxon>
        <taxon>Pseudomonadati</taxon>
        <taxon>Pseudomonadota</taxon>
        <taxon>Alphaproteobacteria</taxon>
        <taxon>Acetobacterales</taxon>
        <taxon>Roseomonadaceae</taxon>
        <taxon>Caldovatus</taxon>
    </lineage>
</organism>
<comment type="pathway">
    <text evidence="4">Amino-acid biosynthesis; L-proline biosynthesis; L-proline from L-glutamate 5-semialdehyde: step 1/1.</text>
</comment>
<dbReference type="Gene3D" id="3.40.50.720">
    <property type="entry name" value="NAD(P)-binding Rossmann-like Domain"/>
    <property type="match status" value="1"/>
</dbReference>
<dbReference type="InterPro" id="IPR000304">
    <property type="entry name" value="Pyrroline-COOH_reductase"/>
</dbReference>
<reference evidence="8 9" key="1">
    <citation type="submission" date="2021-08" db="EMBL/GenBank/DDBJ databases">
        <title>Caldovatus sediminis gen. nov., sp. nov., a moderately thermophilic bacterium isolated from a hot spring.</title>
        <authorList>
            <person name="Hu C.-J."/>
            <person name="Li W.-J."/>
            <person name="Xian W.-D."/>
        </authorList>
    </citation>
    <scope>NUCLEOTIDE SEQUENCE [LARGE SCALE GENOMIC DNA]</scope>
    <source>
        <strain evidence="8 9">SYSU G05006</strain>
    </source>
</reference>
<accession>A0ABS7F1W1</accession>
<dbReference type="SUPFAM" id="SSF51735">
    <property type="entry name" value="NAD(P)-binding Rossmann-fold domains"/>
    <property type="match status" value="1"/>
</dbReference>
<keyword evidence="4" id="KW-0028">Amino-acid biosynthesis</keyword>
<dbReference type="EC" id="1.5.1.2" evidence="4 5"/>
<dbReference type="GO" id="GO:0004735">
    <property type="term" value="F:pyrroline-5-carboxylate reductase activity"/>
    <property type="evidence" value="ECO:0007669"/>
    <property type="project" value="UniProtKB-EC"/>
</dbReference>
<dbReference type="Pfam" id="PF14748">
    <property type="entry name" value="P5CR_dimer"/>
    <property type="match status" value="1"/>
</dbReference>
<evidence type="ECO:0000256" key="2">
    <source>
        <dbReference type="ARBA" id="ARBA00022857"/>
    </source>
</evidence>
<evidence type="ECO:0000256" key="3">
    <source>
        <dbReference type="ARBA" id="ARBA00023002"/>
    </source>
</evidence>
<dbReference type="Proteomes" id="UP001519924">
    <property type="component" value="Unassembled WGS sequence"/>
</dbReference>
<dbReference type="PANTHER" id="PTHR11645">
    <property type="entry name" value="PYRROLINE-5-CARBOXYLATE REDUCTASE"/>
    <property type="match status" value="1"/>
</dbReference>
<dbReference type="InterPro" id="IPR036291">
    <property type="entry name" value="NAD(P)-bd_dom_sf"/>
</dbReference>
<dbReference type="Gene3D" id="1.10.3730.10">
    <property type="entry name" value="ProC C-terminal domain-like"/>
    <property type="match status" value="1"/>
</dbReference>
<evidence type="ECO:0000256" key="5">
    <source>
        <dbReference type="NCBIfam" id="TIGR00112"/>
    </source>
</evidence>
<evidence type="ECO:0000256" key="4">
    <source>
        <dbReference type="HAMAP-Rule" id="MF_01925"/>
    </source>
</evidence>
<evidence type="ECO:0000256" key="1">
    <source>
        <dbReference type="ARBA" id="ARBA00005525"/>
    </source>
</evidence>
<name>A0ABS7F1W1_9PROT</name>
<sequence length="272" mass="27472">MTEPLPPVLLVGCGKMGGAMLSGWLERGLSRAVVVEPHGPAAAAFAGDPVVRVVATPEAIPAGFTPAAVVLAIKPQEADAALPAYARFAGPDTVFLSIMAGRTVAAIRRGVGEDAAVVRAMPNTPAAIRRGFTVACAGPGVTAAQRALCGALLAAVGEVAWVGKEELLDPVTAVSGGGPAYVFLLAEVMEAAAVEQGIPRDLARRMVRATVSGAGALLAASDEEAAELRRAVTSPKGTTERALAVLMAPDAWPALMSRAIAAATARARELAG</sequence>
<dbReference type="InterPro" id="IPR028939">
    <property type="entry name" value="P5C_Rdtase_cat_N"/>
</dbReference>
<comment type="similarity">
    <text evidence="1 4">Belongs to the pyrroline-5-carboxylate reductase family.</text>
</comment>
<proteinExistence type="inferred from homology"/>
<keyword evidence="4" id="KW-0641">Proline biosynthesis</keyword>
<dbReference type="RefSeq" id="WP_220117347.1">
    <property type="nucleotide sequence ID" value="NZ_JAHZUY010000018.1"/>
</dbReference>
<dbReference type="InterPro" id="IPR029036">
    <property type="entry name" value="P5CR_dimer"/>
</dbReference>
<dbReference type="NCBIfam" id="TIGR00112">
    <property type="entry name" value="proC"/>
    <property type="match status" value="1"/>
</dbReference>
<feature type="domain" description="Pyrroline-5-carboxylate reductase catalytic N-terminal" evidence="6">
    <location>
        <begin position="10"/>
        <end position="101"/>
    </location>
</feature>
<protein>
    <recommendedName>
        <fullName evidence="4 5">Pyrroline-5-carboxylate reductase</fullName>
        <shortName evidence="4">P5C reductase</shortName>
        <shortName evidence="4">P5CR</shortName>
        <ecNumber evidence="4 5">1.5.1.2</ecNumber>
    </recommendedName>
    <alternativeName>
        <fullName evidence="4">PCA reductase</fullName>
    </alternativeName>
</protein>
<comment type="function">
    <text evidence="4">Catalyzes the reduction of 1-pyrroline-5-carboxylate (PCA) to L-proline.</text>
</comment>
<comment type="subcellular location">
    <subcellularLocation>
        <location evidence="4">Cytoplasm</location>
    </subcellularLocation>
</comment>
<feature type="domain" description="Pyrroline-5-carboxylate reductase dimerisation" evidence="7">
    <location>
        <begin position="165"/>
        <end position="270"/>
    </location>
</feature>
<keyword evidence="2 4" id="KW-0521">NADP</keyword>
<dbReference type="InterPro" id="IPR008927">
    <property type="entry name" value="6-PGluconate_DH-like_C_sf"/>
</dbReference>
<comment type="catalytic activity">
    <reaction evidence="4">
        <text>L-proline + NAD(+) = (S)-1-pyrroline-5-carboxylate + NADH + 2 H(+)</text>
        <dbReference type="Rhea" id="RHEA:14105"/>
        <dbReference type="ChEBI" id="CHEBI:15378"/>
        <dbReference type="ChEBI" id="CHEBI:17388"/>
        <dbReference type="ChEBI" id="CHEBI:57540"/>
        <dbReference type="ChEBI" id="CHEBI:57945"/>
        <dbReference type="ChEBI" id="CHEBI:60039"/>
        <dbReference type="EC" id="1.5.1.2"/>
    </reaction>
</comment>
<keyword evidence="4" id="KW-0963">Cytoplasm</keyword>
<dbReference type="Pfam" id="PF03807">
    <property type="entry name" value="F420_oxidored"/>
    <property type="match status" value="1"/>
</dbReference>
<evidence type="ECO:0000259" key="6">
    <source>
        <dbReference type="Pfam" id="PF03807"/>
    </source>
</evidence>
<comment type="catalytic activity">
    <reaction evidence="4">
        <text>L-proline + NADP(+) = (S)-1-pyrroline-5-carboxylate + NADPH + 2 H(+)</text>
        <dbReference type="Rhea" id="RHEA:14109"/>
        <dbReference type="ChEBI" id="CHEBI:15378"/>
        <dbReference type="ChEBI" id="CHEBI:17388"/>
        <dbReference type="ChEBI" id="CHEBI:57783"/>
        <dbReference type="ChEBI" id="CHEBI:58349"/>
        <dbReference type="ChEBI" id="CHEBI:60039"/>
        <dbReference type="EC" id="1.5.1.2"/>
    </reaction>
</comment>
<dbReference type="EMBL" id="JAHZUY010000018">
    <property type="protein sequence ID" value="MBW8269589.1"/>
    <property type="molecule type" value="Genomic_DNA"/>
</dbReference>
<keyword evidence="9" id="KW-1185">Reference proteome</keyword>
<dbReference type="HAMAP" id="MF_01925">
    <property type="entry name" value="P5C_reductase"/>
    <property type="match status" value="1"/>
</dbReference>
<evidence type="ECO:0000259" key="7">
    <source>
        <dbReference type="Pfam" id="PF14748"/>
    </source>
</evidence>
<dbReference type="SUPFAM" id="SSF48179">
    <property type="entry name" value="6-phosphogluconate dehydrogenase C-terminal domain-like"/>
    <property type="match status" value="1"/>
</dbReference>